<sequence>MHSKLVNGTLSLAIGLTILGNGTIPVHAASWHKGTPISVQGKWKTNWHSEEKKMPQERELVTITRKSFNSTDQEKQPDGNTTEDIAAPNAIGASYKYLGNHTYQIKGKELFSGTSVIKVKRYSHNKLKISQRHFKEYLYRR</sequence>
<dbReference type="Proteomes" id="UP000198402">
    <property type="component" value="Unassembled WGS sequence"/>
</dbReference>
<accession>A0A1Z5IKF8</accession>
<reference evidence="2 3" key="1">
    <citation type="submission" date="2015-11" db="EMBL/GenBank/DDBJ databases">
        <title>Draft genome sequences of new species of the genus Lactobacillus isolated from orchardgrass silage.</title>
        <authorList>
            <person name="Tohno M."/>
            <person name="Tanizawa Y."/>
            <person name="Arita M."/>
        </authorList>
    </citation>
    <scope>NUCLEOTIDE SEQUENCE [LARGE SCALE GENOMIC DNA]</scope>
    <source>
        <strain evidence="2 3">IWT126</strain>
    </source>
</reference>
<comment type="caution">
    <text evidence="2">The sequence shown here is derived from an EMBL/GenBank/DDBJ whole genome shotgun (WGS) entry which is preliminary data.</text>
</comment>
<name>A0A1Z5IKF8_9LACO</name>
<feature type="region of interest" description="Disordered" evidence="1">
    <location>
        <begin position="64"/>
        <end position="85"/>
    </location>
</feature>
<proteinExistence type="predicted"/>
<protein>
    <submittedName>
        <fullName evidence="2">Uncharacterized protein</fullName>
    </submittedName>
</protein>
<evidence type="ECO:0000313" key="2">
    <source>
        <dbReference type="EMBL" id="GAX02062.1"/>
    </source>
</evidence>
<dbReference type="EMBL" id="BCMG01000012">
    <property type="protein sequence ID" value="GAX02062.1"/>
    <property type="molecule type" value="Genomic_DNA"/>
</dbReference>
<dbReference type="OrthoDB" id="2330102at2"/>
<keyword evidence="3" id="KW-1185">Reference proteome</keyword>
<organism evidence="2 3">
    <name type="scientific">Secundilactobacillus silagei JCM 19001</name>
    <dbReference type="NCBI Taxonomy" id="1302250"/>
    <lineage>
        <taxon>Bacteria</taxon>
        <taxon>Bacillati</taxon>
        <taxon>Bacillota</taxon>
        <taxon>Bacilli</taxon>
        <taxon>Lactobacillales</taxon>
        <taxon>Lactobacillaceae</taxon>
        <taxon>Secundilactobacillus</taxon>
    </lineage>
</organism>
<dbReference type="RefSeq" id="WP_089137160.1">
    <property type="nucleotide sequence ID" value="NZ_BCMG01000012.1"/>
</dbReference>
<evidence type="ECO:0000256" key="1">
    <source>
        <dbReference type="SAM" id="MobiDB-lite"/>
    </source>
</evidence>
<evidence type="ECO:0000313" key="3">
    <source>
        <dbReference type="Proteomes" id="UP000198402"/>
    </source>
</evidence>
<dbReference type="AlphaFoldDB" id="A0A1Z5IKF8"/>
<gene>
    <name evidence="2" type="ORF">IWT126_02126</name>
</gene>